<organism evidence="6 7">
    <name type="scientific">Thermincola ferriacetica</name>
    <dbReference type="NCBI Taxonomy" id="281456"/>
    <lineage>
        <taxon>Bacteria</taxon>
        <taxon>Bacillati</taxon>
        <taxon>Bacillota</taxon>
        <taxon>Clostridia</taxon>
        <taxon>Eubacteriales</taxon>
        <taxon>Thermincolaceae</taxon>
        <taxon>Thermincola</taxon>
    </lineage>
</organism>
<evidence type="ECO:0000256" key="3">
    <source>
        <dbReference type="SAM" id="Phobius"/>
    </source>
</evidence>
<dbReference type="SMART" id="SM01018">
    <property type="entry name" value="B12-binding_2"/>
    <property type="match status" value="1"/>
</dbReference>
<dbReference type="InterPro" id="IPR036724">
    <property type="entry name" value="Cobalamin-bd_sf"/>
</dbReference>
<evidence type="ECO:0000256" key="2">
    <source>
        <dbReference type="ARBA" id="ARBA00023285"/>
    </source>
</evidence>
<protein>
    <submittedName>
        <fullName evidence="6">Cobalamin B12-binding domain-containing protein</fullName>
    </submittedName>
</protein>
<keyword evidence="3" id="KW-0472">Membrane</keyword>
<dbReference type="GO" id="GO:0031419">
    <property type="term" value="F:cobalamin binding"/>
    <property type="evidence" value="ECO:0007669"/>
    <property type="project" value="InterPro"/>
</dbReference>
<dbReference type="InterPro" id="IPR036594">
    <property type="entry name" value="Meth_synthase_dom"/>
</dbReference>
<evidence type="ECO:0000256" key="1">
    <source>
        <dbReference type="ARBA" id="ARBA00022723"/>
    </source>
</evidence>
<reference evidence="7" key="1">
    <citation type="submission" date="2015-07" db="EMBL/GenBank/DDBJ databases">
        <title>Complete Genome of Thermincola ferriacetica strain Z-0001T.</title>
        <authorList>
            <person name="Lusk B."/>
            <person name="Badalamenti J.P."/>
            <person name="Parameswaran P."/>
            <person name="Bond D.R."/>
            <person name="Torres C.I."/>
        </authorList>
    </citation>
    <scope>NUCLEOTIDE SEQUENCE [LARGE SCALE GENOMIC DNA]</scope>
    <source>
        <strain evidence="7">Z-0001</strain>
    </source>
</reference>
<dbReference type="AlphaFoldDB" id="A0A0L6W144"/>
<dbReference type="GO" id="GO:0050667">
    <property type="term" value="P:homocysteine metabolic process"/>
    <property type="evidence" value="ECO:0007669"/>
    <property type="project" value="TreeGrafter"/>
</dbReference>
<evidence type="ECO:0000313" key="6">
    <source>
        <dbReference type="EMBL" id="KNZ69302.1"/>
    </source>
</evidence>
<name>A0A0L6W144_9FIRM</name>
<dbReference type="RefSeq" id="WP_052218278.1">
    <property type="nucleotide sequence ID" value="NZ_LGTE01000014.1"/>
</dbReference>
<sequence>MDIKDYSNIFTRYDLVTESPYYSIRKAANENRLIHKVVEAVILGETDRVPHAVKAALAEHDPVDIIYNGLVAAMREVSLLWDEGIYYLPQTLLASDAMLLGLKMCENELGHPVRKRGLAVTHTAEGDIHDLGQKIVNTLLRASGFEVVDLGKDVPVEEVIKAVRKYRPDILCGTAHLSTTMSAFERISARMQEERLVVPFVCGGGGGVTLSFITGFLFGIYGKDASLAPKIAEDACRGMGWEAIRRKYNG</sequence>
<evidence type="ECO:0000313" key="7">
    <source>
        <dbReference type="Proteomes" id="UP000037175"/>
    </source>
</evidence>
<evidence type="ECO:0000259" key="5">
    <source>
        <dbReference type="PROSITE" id="PS51337"/>
    </source>
</evidence>
<dbReference type="PANTHER" id="PTHR45833">
    <property type="entry name" value="METHIONINE SYNTHASE"/>
    <property type="match status" value="1"/>
</dbReference>
<dbReference type="PANTHER" id="PTHR45833:SF1">
    <property type="entry name" value="METHIONINE SYNTHASE"/>
    <property type="match status" value="1"/>
</dbReference>
<keyword evidence="3" id="KW-0812">Transmembrane</keyword>
<feature type="transmembrane region" description="Helical" evidence="3">
    <location>
        <begin position="196"/>
        <end position="221"/>
    </location>
</feature>
<dbReference type="GO" id="GO:0046653">
    <property type="term" value="P:tetrahydrofolate metabolic process"/>
    <property type="evidence" value="ECO:0007669"/>
    <property type="project" value="TreeGrafter"/>
</dbReference>
<feature type="domain" description="B12-binding N-terminal" evidence="5">
    <location>
        <begin position="24"/>
        <end position="117"/>
    </location>
</feature>
<keyword evidence="2" id="KW-0170">Cobalt</keyword>
<keyword evidence="1" id="KW-0479">Metal-binding</keyword>
<dbReference type="InterPro" id="IPR006158">
    <property type="entry name" value="Cobalamin-bd"/>
</dbReference>
<keyword evidence="7" id="KW-1185">Reference proteome</keyword>
<comment type="caution">
    <text evidence="6">The sequence shown here is derived from an EMBL/GenBank/DDBJ whole genome shotgun (WGS) entry which is preliminary data.</text>
</comment>
<dbReference type="Pfam" id="PF02310">
    <property type="entry name" value="B12-binding"/>
    <property type="match status" value="1"/>
</dbReference>
<dbReference type="SUPFAM" id="SSF52242">
    <property type="entry name" value="Cobalamin (vitamin B12)-binding domain"/>
    <property type="match status" value="1"/>
</dbReference>
<dbReference type="GO" id="GO:0008705">
    <property type="term" value="F:methionine synthase activity"/>
    <property type="evidence" value="ECO:0007669"/>
    <property type="project" value="TreeGrafter"/>
</dbReference>
<feature type="domain" description="B12-binding" evidence="4">
    <location>
        <begin position="116"/>
        <end position="242"/>
    </location>
</feature>
<dbReference type="PATRIC" id="fig|281456.6.peg.2205"/>
<dbReference type="PROSITE" id="PS51337">
    <property type="entry name" value="B12_BINDING_NTER"/>
    <property type="match status" value="1"/>
</dbReference>
<dbReference type="Pfam" id="PF02607">
    <property type="entry name" value="B12-binding_2"/>
    <property type="match status" value="1"/>
</dbReference>
<dbReference type="PROSITE" id="PS51332">
    <property type="entry name" value="B12_BINDING"/>
    <property type="match status" value="1"/>
</dbReference>
<dbReference type="SUPFAM" id="SSF47644">
    <property type="entry name" value="Methionine synthase domain"/>
    <property type="match status" value="1"/>
</dbReference>
<dbReference type="GO" id="GO:0005829">
    <property type="term" value="C:cytosol"/>
    <property type="evidence" value="ECO:0007669"/>
    <property type="project" value="TreeGrafter"/>
</dbReference>
<dbReference type="InterPro" id="IPR003759">
    <property type="entry name" value="Cbl-bd_cap"/>
</dbReference>
<dbReference type="Gene3D" id="1.10.1240.10">
    <property type="entry name" value="Methionine synthase domain"/>
    <property type="match status" value="1"/>
</dbReference>
<dbReference type="Proteomes" id="UP000037175">
    <property type="component" value="Unassembled WGS sequence"/>
</dbReference>
<proteinExistence type="predicted"/>
<dbReference type="Gene3D" id="3.40.50.280">
    <property type="entry name" value="Cobalamin-binding domain"/>
    <property type="match status" value="1"/>
</dbReference>
<gene>
    <name evidence="6" type="ORF">Tfer_2099</name>
</gene>
<dbReference type="EMBL" id="LGTE01000014">
    <property type="protein sequence ID" value="KNZ69302.1"/>
    <property type="molecule type" value="Genomic_DNA"/>
</dbReference>
<dbReference type="GO" id="GO:0046872">
    <property type="term" value="F:metal ion binding"/>
    <property type="evidence" value="ECO:0007669"/>
    <property type="project" value="UniProtKB-KW"/>
</dbReference>
<keyword evidence="3" id="KW-1133">Transmembrane helix</keyword>
<dbReference type="InterPro" id="IPR050554">
    <property type="entry name" value="Met_Synthase/Corrinoid"/>
</dbReference>
<accession>A0A0L6W144</accession>
<evidence type="ECO:0000259" key="4">
    <source>
        <dbReference type="PROSITE" id="PS51332"/>
    </source>
</evidence>